<dbReference type="EMBL" id="CP076456">
    <property type="protein sequence ID" value="QWQ34679.1"/>
    <property type="molecule type" value="Genomic_DNA"/>
</dbReference>
<reference evidence="2" key="1">
    <citation type="submission" date="2021-06" db="EMBL/GenBank/DDBJ databases">
        <title>Novel species in genus Arthrobacter.</title>
        <authorList>
            <person name="Zhang G."/>
        </authorList>
    </citation>
    <scope>NUCLEOTIDE SEQUENCE</scope>
    <source>
        <strain evidence="2">Zg-ZUI122</strain>
    </source>
</reference>
<dbReference type="SMART" id="SM00849">
    <property type="entry name" value="Lactamase_B"/>
    <property type="match status" value="1"/>
</dbReference>
<organism evidence="2 3">
    <name type="scientific">Arthrobacter sunyaminii</name>
    <dbReference type="NCBI Taxonomy" id="2816859"/>
    <lineage>
        <taxon>Bacteria</taxon>
        <taxon>Bacillati</taxon>
        <taxon>Actinomycetota</taxon>
        <taxon>Actinomycetes</taxon>
        <taxon>Micrococcales</taxon>
        <taxon>Micrococcaceae</taxon>
        <taxon>Arthrobacter</taxon>
    </lineage>
</organism>
<accession>A0A975S4Q0</accession>
<dbReference type="InterPro" id="IPR001279">
    <property type="entry name" value="Metallo-B-lactamas"/>
</dbReference>
<dbReference type="Pfam" id="PF00753">
    <property type="entry name" value="Lactamase_B"/>
    <property type="match status" value="1"/>
</dbReference>
<keyword evidence="3" id="KW-1185">Reference proteome</keyword>
<dbReference type="AlphaFoldDB" id="A0A975S4Q0"/>
<feature type="domain" description="Metallo-beta-lactamase" evidence="1">
    <location>
        <begin position="49"/>
        <end position="263"/>
    </location>
</feature>
<dbReference type="RefSeq" id="WP_207346769.1">
    <property type="nucleotide sequence ID" value="NZ_CP076456.1"/>
</dbReference>
<dbReference type="KEGG" id="asun:KG104_08845"/>
<name>A0A975S4Q0_9MICC</name>
<evidence type="ECO:0000259" key="1">
    <source>
        <dbReference type="SMART" id="SM00849"/>
    </source>
</evidence>
<dbReference type="Gene3D" id="3.60.15.10">
    <property type="entry name" value="Ribonuclease Z/Hydroxyacylglutathione hydrolase-like"/>
    <property type="match status" value="1"/>
</dbReference>
<dbReference type="Proteomes" id="UP000680588">
    <property type="component" value="Chromosome"/>
</dbReference>
<gene>
    <name evidence="2" type="ORF">KG104_08845</name>
</gene>
<dbReference type="InterPro" id="IPR050855">
    <property type="entry name" value="NDM-1-like"/>
</dbReference>
<dbReference type="SUPFAM" id="SSF56281">
    <property type="entry name" value="Metallo-hydrolase/oxidoreductase"/>
    <property type="match status" value="1"/>
</dbReference>
<proteinExistence type="predicted"/>
<protein>
    <submittedName>
        <fullName evidence="2">MBL fold metallo-hydrolase</fullName>
    </submittedName>
</protein>
<dbReference type="InterPro" id="IPR036866">
    <property type="entry name" value="RibonucZ/Hydroxyglut_hydro"/>
</dbReference>
<evidence type="ECO:0000313" key="3">
    <source>
        <dbReference type="Proteomes" id="UP000680588"/>
    </source>
</evidence>
<dbReference type="PANTHER" id="PTHR42951">
    <property type="entry name" value="METALLO-BETA-LACTAMASE DOMAIN-CONTAINING"/>
    <property type="match status" value="1"/>
</dbReference>
<evidence type="ECO:0000313" key="2">
    <source>
        <dbReference type="EMBL" id="QWQ34679.1"/>
    </source>
</evidence>
<sequence length="354" mass="37900">MSSNGVRTVRPTSAGQLAALQSGELPRPERVADKVWAIAAPIPEGSVTYTLSYVLVSADSASFSILDPGWDSPVNLDALHRSLGLIGLTLERLSTIVATHHHPDHLGIAATLKAMTGARVVLSREERAVLTHQLSPELRSPASYTPVLEAWGVPVAHRAELLAAFARPPVFSDIEPDLMLDNGDVLDLGGHTLTAVATPGHTGGHLCFADDERGLLYSGDHVLPQIHSGFGLGSLPADKPLPDYLTSLQSLQRFGGYEVLPGHEFRFRGLDARAADICSHHLRRTQRIADLLPELGDAPVWDYARRTHGPGWSRLSGFFLHAALRQTEMHLDLARSGPAVLGALTEAASAGRAG</sequence>